<sequence>MKTGIDKVLTRYISSEMECTSTLACRVNPSTSLKLSILPSRADMETDDWRKVFEVNLNGLQDFNLYLHRMLSEDSERTTLSEANQDVLRQVWNTVNQFMFFFKHHMEDIFCFEINVEPFELYPPCHSCGQNIPPSRSLEIVRNYQFMMQFYSYLDGFSNLYNKFLLRANVPDRCG</sequence>
<name>A0ABP0FCR1_CLALP</name>
<keyword evidence="2" id="KW-1185">Reference proteome</keyword>
<reference evidence="1 2" key="1">
    <citation type="submission" date="2024-02" db="EMBL/GenBank/DDBJ databases">
        <authorList>
            <person name="Daric V."/>
            <person name="Darras S."/>
        </authorList>
    </citation>
    <scope>NUCLEOTIDE SEQUENCE [LARGE SCALE GENOMIC DNA]</scope>
</reference>
<dbReference type="Proteomes" id="UP001642483">
    <property type="component" value="Unassembled WGS sequence"/>
</dbReference>
<dbReference type="EMBL" id="CAWYQH010000046">
    <property type="protein sequence ID" value="CAK8677487.1"/>
    <property type="molecule type" value="Genomic_DNA"/>
</dbReference>
<gene>
    <name evidence="1" type="ORF">CVLEPA_LOCUS6866</name>
</gene>
<comment type="caution">
    <text evidence="1">The sequence shown here is derived from an EMBL/GenBank/DDBJ whole genome shotgun (WGS) entry which is preliminary data.</text>
</comment>
<evidence type="ECO:0000313" key="1">
    <source>
        <dbReference type="EMBL" id="CAK8677487.1"/>
    </source>
</evidence>
<protein>
    <submittedName>
        <fullName evidence="1">Uncharacterized protein</fullName>
    </submittedName>
</protein>
<evidence type="ECO:0000313" key="2">
    <source>
        <dbReference type="Proteomes" id="UP001642483"/>
    </source>
</evidence>
<organism evidence="1 2">
    <name type="scientific">Clavelina lepadiformis</name>
    <name type="common">Light-bulb sea squirt</name>
    <name type="synonym">Ascidia lepadiformis</name>
    <dbReference type="NCBI Taxonomy" id="159417"/>
    <lineage>
        <taxon>Eukaryota</taxon>
        <taxon>Metazoa</taxon>
        <taxon>Chordata</taxon>
        <taxon>Tunicata</taxon>
        <taxon>Ascidiacea</taxon>
        <taxon>Aplousobranchia</taxon>
        <taxon>Clavelinidae</taxon>
        <taxon>Clavelina</taxon>
    </lineage>
</organism>
<proteinExistence type="predicted"/>
<accession>A0ABP0FCR1</accession>